<keyword evidence="4" id="KW-1185">Reference proteome</keyword>
<gene>
    <name evidence="3" type="ORF">ANTHELSMS3_04656</name>
</gene>
<feature type="transmembrane region" description="Helical" evidence="1">
    <location>
        <begin position="39"/>
        <end position="61"/>
    </location>
</feature>
<feature type="transmembrane region" description="Helical" evidence="1">
    <location>
        <begin position="114"/>
        <end position="133"/>
    </location>
</feature>
<dbReference type="KEGG" id="aht:ANTHELSMS3_04656"/>
<dbReference type="OrthoDB" id="5186924at2"/>
<dbReference type="AlphaFoldDB" id="A0A222EBH8"/>
<dbReference type="InterPro" id="IPR009936">
    <property type="entry name" value="DUF1468"/>
</dbReference>
<sequence>MVVSRDLVSGVLFLVFGAALTWKSQDYQMGTLFQMGPGYFPFMIGFAIVLVGAVMTIRALIESGPPLTGIALRPLLFLLAAIVAFALALDRFGLVVATVLLIMTGRFASAKPLGWIATLVLTASLAGGSVLIFRELLGLPLKVWP</sequence>
<feature type="transmembrane region" description="Helical" evidence="1">
    <location>
        <begin position="73"/>
        <end position="102"/>
    </location>
</feature>
<dbReference type="RefSeq" id="WP_157733653.1">
    <property type="nucleotide sequence ID" value="NZ_CP022542.1"/>
</dbReference>
<accession>A0A222EBH8</accession>
<keyword evidence="1" id="KW-0812">Transmembrane</keyword>
<evidence type="ECO:0000259" key="2">
    <source>
        <dbReference type="Pfam" id="PF07331"/>
    </source>
</evidence>
<evidence type="ECO:0000256" key="1">
    <source>
        <dbReference type="SAM" id="Phobius"/>
    </source>
</evidence>
<dbReference type="EMBL" id="CP022542">
    <property type="protein sequence ID" value="ASP23554.1"/>
    <property type="molecule type" value="Genomic_DNA"/>
</dbReference>
<keyword evidence="1" id="KW-0472">Membrane</keyword>
<keyword evidence="1" id="KW-1133">Transmembrane helix</keyword>
<keyword evidence="3" id="KW-0614">Plasmid</keyword>
<organism evidence="3 4">
    <name type="scientific">Antarctobacter heliothermus</name>
    <dbReference type="NCBI Taxonomy" id="74033"/>
    <lineage>
        <taxon>Bacteria</taxon>
        <taxon>Pseudomonadati</taxon>
        <taxon>Pseudomonadota</taxon>
        <taxon>Alphaproteobacteria</taxon>
        <taxon>Rhodobacterales</taxon>
        <taxon>Roseobacteraceae</taxon>
        <taxon>Antarctobacter</taxon>
    </lineage>
</organism>
<feature type="domain" description="DUF1468" evidence="2">
    <location>
        <begin position="8"/>
        <end position="141"/>
    </location>
</feature>
<dbReference type="Proteomes" id="UP000203589">
    <property type="component" value="Plasmid pSMS3-2"/>
</dbReference>
<geneLocation type="plasmid" evidence="4">
    <name>psms3-2</name>
</geneLocation>
<evidence type="ECO:0000313" key="4">
    <source>
        <dbReference type="Proteomes" id="UP000203589"/>
    </source>
</evidence>
<name>A0A222EBH8_9RHOB</name>
<proteinExistence type="predicted"/>
<evidence type="ECO:0000313" key="3">
    <source>
        <dbReference type="EMBL" id="ASP23554.1"/>
    </source>
</evidence>
<dbReference type="Pfam" id="PF07331">
    <property type="entry name" value="TctB"/>
    <property type="match status" value="1"/>
</dbReference>
<protein>
    <submittedName>
        <fullName evidence="3">Tripartite tricarboxylate transporter TctB family protein</fullName>
    </submittedName>
</protein>
<reference evidence="3 4" key="1">
    <citation type="submission" date="2017-07" db="EMBL/GenBank/DDBJ databases">
        <title>Genome Sequence of Antarctobacter heliothermus Strain SMS3 Isolated from a culture of the Diatom Skeletonema marinoi.</title>
        <authorList>
            <person name="Topel M."/>
            <person name="Pinder M.I.M."/>
            <person name="Johansson O.N."/>
            <person name="Kourtchenko O."/>
            <person name="Godhe A."/>
            <person name="Clarke A.K."/>
        </authorList>
    </citation>
    <scope>NUCLEOTIDE SEQUENCE [LARGE SCALE GENOMIC DNA]</scope>
    <source>
        <strain evidence="3 4">SMS3</strain>
        <plasmid evidence="4">Plasmid psms3-2</plasmid>
    </source>
</reference>